<feature type="transmembrane region" description="Helical" evidence="7">
    <location>
        <begin position="123"/>
        <end position="142"/>
    </location>
</feature>
<keyword evidence="10" id="KW-1185">Reference proteome</keyword>
<dbReference type="PANTHER" id="PTHR40074:SF2">
    <property type="entry name" value="O-ACETYLTRANSFERASE WECH"/>
    <property type="match status" value="1"/>
</dbReference>
<dbReference type="PANTHER" id="PTHR40074">
    <property type="entry name" value="O-ACETYLTRANSFERASE WECH"/>
    <property type="match status" value="1"/>
</dbReference>
<feature type="transmembrane region" description="Helical" evidence="7">
    <location>
        <begin position="232"/>
        <end position="250"/>
    </location>
</feature>
<feature type="transmembrane region" description="Helical" evidence="7">
    <location>
        <begin position="300"/>
        <end position="318"/>
    </location>
</feature>
<feature type="transmembrane region" description="Helical" evidence="7">
    <location>
        <begin position="36"/>
        <end position="54"/>
    </location>
</feature>
<evidence type="ECO:0000256" key="4">
    <source>
        <dbReference type="ARBA" id="ARBA00022692"/>
    </source>
</evidence>
<dbReference type="EC" id="2.3.1.-" evidence="9"/>
<feature type="domain" description="Acyltransferase 3" evidence="8">
    <location>
        <begin position="6"/>
        <end position="313"/>
    </location>
</feature>
<keyword evidence="9" id="KW-0012">Acyltransferase</keyword>
<proteinExistence type="inferred from homology"/>
<accession>A0ABY9VJA1</accession>
<evidence type="ECO:0000313" key="10">
    <source>
        <dbReference type="Proteomes" id="UP001303324"/>
    </source>
</evidence>
<name>A0ABY9VJA1_9BACI</name>
<gene>
    <name evidence="9" type="ORF">RH061_21375</name>
</gene>
<keyword evidence="6 7" id="KW-0472">Membrane</keyword>
<feature type="transmembrane region" description="Helical" evidence="7">
    <location>
        <begin position="200"/>
        <end position="220"/>
    </location>
</feature>
<dbReference type="EMBL" id="CP134494">
    <property type="protein sequence ID" value="WNF22675.1"/>
    <property type="molecule type" value="Genomic_DNA"/>
</dbReference>
<keyword evidence="3" id="KW-1003">Cell membrane</keyword>
<dbReference type="GO" id="GO:0016746">
    <property type="term" value="F:acyltransferase activity"/>
    <property type="evidence" value="ECO:0007669"/>
    <property type="project" value="UniProtKB-KW"/>
</dbReference>
<sequence>MGRDLRIDYLKAMAIISVILLHSFKTDYENSILGPYHILQAVPVFLLLTGLNLVNSFERKKITNLIYFYSLDQIAKRLKRLLIPFTIVWIFQLYVLVSSSGHVLKIKEVFLTFIQGGWGPGSYFIPLILQVVFGLPLLYLWAKRNPMNMLIGTFIINFAFELYAYYSYMPNEIYRFIFLRYIFIIGLGVYMAFKPNWNKWFEIGTFVSLVYITAVHYYGFKPAVQPNWSSQNVYAYFWPYALVIFGLSRLKNTASSIAAKVMKTIGEASYHIFLTQMVYFWAFQPFPTMRILYGYPPTKLAFINIFLCLIFGVAFYYIEKLLFGKIKIISLLKSKKTAS</sequence>
<comment type="subcellular location">
    <subcellularLocation>
        <location evidence="1">Cell membrane</location>
        <topology evidence="1">Multi-pass membrane protein</topology>
    </subcellularLocation>
</comment>
<keyword evidence="9" id="KW-0808">Transferase</keyword>
<evidence type="ECO:0000256" key="5">
    <source>
        <dbReference type="ARBA" id="ARBA00022989"/>
    </source>
</evidence>
<protein>
    <submittedName>
        <fullName evidence="9">Acyltransferase</fullName>
        <ecNumber evidence="9">2.3.1.-</ecNumber>
    </submittedName>
</protein>
<keyword evidence="5 7" id="KW-1133">Transmembrane helix</keyword>
<feature type="transmembrane region" description="Helical" evidence="7">
    <location>
        <begin position="270"/>
        <end position="288"/>
    </location>
</feature>
<evidence type="ECO:0000256" key="3">
    <source>
        <dbReference type="ARBA" id="ARBA00022475"/>
    </source>
</evidence>
<feature type="transmembrane region" description="Helical" evidence="7">
    <location>
        <begin position="149"/>
        <end position="167"/>
    </location>
</feature>
<comment type="similarity">
    <text evidence="2">Belongs to the acyltransferase 3 family.</text>
</comment>
<evidence type="ECO:0000256" key="1">
    <source>
        <dbReference type="ARBA" id="ARBA00004651"/>
    </source>
</evidence>
<evidence type="ECO:0000256" key="2">
    <source>
        <dbReference type="ARBA" id="ARBA00007400"/>
    </source>
</evidence>
<feature type="transmembrane region" description="Helical" evidence="7">
    <location>
        <begin position="173"/>
        <end position="193"/>
    </location>
</feature>
<feature type="transmembrane region" description="Helical" evidence="7">
    <location>
        <begin position="81"/>
        <end position="103"/>
    </location>
</feature>
<evidence type="ECO:0000256" key="7">
    <source>
        <dbReference type="SAM" id="Phobius"/>
    </source>
</evidence>
<evidence type="ECO:0000313" key="9">
    <source>
        <dbReference type="EMBL" id="WNF22675.1"/>
    </source>
</evidence>
<dbReference type="RefSeq" id="WP_311072777.1">
    <property type="nucleotide sequence ID" value="NZ_CP134494.1"/>
</dbReference>
<dbReference type="Pfam" id="PF01757">
    <property type="entry name" value="Acyl_transf_3"/>
    <property type="match status" value="1"/>
</dbReference>
<keyword evidence="4 7" id="KW-0812">Transmembrane</keyword>
<evidence type="ECO:0000259" key="8">
    <source>
        <dbReference type="Pfam" id="PF01757"/>
    </source>
</evidence>
<dbReference type="Proteomes" id="UP001303324">
    <property type="component" value="Chromosome"/>
</dbReference>
<organism evidence="9 10">
    <name type="scientific">Mesobacillus jeotgali</name>
    <dbReference type="NCBI Taxonomy" id="129985"/>
    <lineage>
        <taxon>Bacteria</taxon>
        <taxon>Bacillati</taxon>
        <taxon>Bacillota</taxon>
        <taxon>Bacilli</taxon>
        <taxon>Bacillales</taxon>
        <taxon>Bacillaceae</taxon>
        <taxon>Mesobacillus</taxon>
    </lineage>
</organism>
<dbReference type="InterPro" id="IPR002656">
    <property type="entry name" value="Acyl_transf_3_dom"/>
</dbReference>
<reference evidence="9 10" key="1">
    <citation type="submission" date="2023-09" db="EMBL/GenBank/DDBJ databases">
        <title>Microbial mechanism of fulvic acid promoting antimony reduction mineralization in rice fields.</title>
        <authorList>
            <person name="Chen G."/>
            <person name="Lan J."/>
        </authorList>
    </citation>
    <scope>NUCLEOTIDE SEQUENCE [LARGE SCALE GENOMIC DNA]</scope>
    <source>
        <strain evidence="9 10">PS1</strain>
    </source>
</reference>
<evidence type="ECO:0000256" key="6">
    <source>
        <dbReference type="ARBA" id="ARBA00023136"/>
    </source>
</evidence>